<feature type="transmembrane region" description="Helical" evidence="1">
    <location>
        <begin position="100"/>
        <end position="121"/>
    </location>
</feature>
<evidence type="ECO:0000313" key="2">
    <source>
        <dbReference type="EMBL" id="KII69482.1"/>
    </source>
</evidence>
<keyword evidence="3" id="KW-1185">Reference proteome</keyword>
<dbReference type="EMBL" id="JWZT01002419">
    <property type="protein sequence ID" value="KII69482.1"/>
    <property type="molecule type" value="Genomic_DNA"/>
</dbReference>
<reference evidence="2 3" key="1">
    <citation type="journal article" date="2014" name="Genome Biol. Evol.">
        <title>The genome of the myxosporean Thelohanellus kitauei shows adaptations to nutrient acquisition within its fish host.</title>
        <authorList>
            <person name="Yang Y."/>
            <person name="Xiong J."/>
            <person name="Zhou Z."/>
            <person name="Huo F."/>
            <person name="Miao W."/>
            <person name="Ran C."/>
            <person name="Liu Y."/>
            <person name="Zhang J."/>
            <person name="Feng J."/>
            <person name="Wang M."/>
            <person name="Wang M."/>
            <person name="Wang L."/>
            <person name="Yao B."/>
        </authorList>
    </citation>
    <scope>NUCLEOTIDE SEQUENCE [LARGE SCALE GENOMIC DNA]</scope>
    <source>
        <strain evidence="2">Wuqing</strain>
    </source>
</reference>
<proteinExistence type="predicted"/>
<evidence type="ECO:0000313" key="3">
    <source>
        <dbReference type="Proteomes" id="UP000031668"/>
    </source>
</evidence>
<dbReference type="Proteomes" id="UP000031668">
    <property type="component" value="Unassembled WGS sequence"/>
</dbReference>
<sequence>MYPGDRPYIRGNVRNINYGMFKEYFEDKKNESQFYHRFCRFKYNYFHYCLHEYKDMDSFSVAMEATYRPWMLFTNCYFLYRATTDHKNLPAFCSYDLKHILTHTGRTSLIFGASLFLYALVFRLHRKLRPNHFSSYIIAGIVSAIPSALYHRSPLVFLFRGTMFAAFSAINAFDFIPSELRNKERYRSVGHNKKFKKPEILDI</sequence>
<feature type="transmembrane region" description="Helical" evidence="1">
    <location>
        <begin position="157"/>
        <end position="176"/>
    </location>
</feature>
<protein>
    <submittedName>
        <fullName evidence="2">Uncharacterized protein</fullName>
    </submittedName>
</protein>
<dbReference type="AlphaFoldDB" id="A0A0C2N6D5"/>
<keyword evidence="1" id="KW-0472">Membrane</keyword>
<keyword evidence="1" id="KW-0812">Transmembrane</keyword>
<comment type="caution">
    <text evidence="2">The sequence shown here is derived from an EMBL/GenBank/DDBJ whole genome shotgun (WGS) entry which is preliminary data.</text>
</comment>
<accession>A0A0C2N6D5</accession>
<name>A0A0C2N6D5_THEKT</name>
<gene>
    <name evidence="2" type="ORF">RF11_04075</name>
</gene>
<organism evidence="2 3">
    <name type="scientific">Thelohanellus kitauei</name>
    <name type="common">Myxosporean</name>
    <dbReference type="NCBI Taxonomy" id="669202"/>
    <lineage>
        <taxon>Eukaryota</taxon>
        <taxon>Metazoa</taxon>
        <taxon>Cnidaria</taxon>
        <taxon>Myxozoa</taxon>
        <taxon>Myxosporea</taxon>
        <taxon>Bivalvulida</taxon>
        <taxon>Platysporina</taxon>
        <taxon>Myxobolidae</taxon>
        <taxon>Thelohanellus</taxon>
    </lineage>
</organism>
<feature type="transmembrane region" description="Helical" evidence="1">
    <location>
        <begin position="133"/>
        <end position="151"/>
    </location>
</feature>
<keyword evidence="1" id="KW-1133">Transmembrane helix</keyword>
<evidence type="ECO:0000256" key="1">
    <source>
        <dbReference type="SAM" id="Phobius"/>
    </source>
</evidence>